<gene>
    <name evidence="1" type="ORF">ASPTUDRAFT_560629</name>
</gene>
<dbReference type="OrthoDB" id="10543628at2759"/>
<dbReference type="VEuPathDB" id="FungiDB:ASPTUDRAFT_560629"/>
<keyword evidence="2" id="KW-1185">Reference proteome</keyword>
<proteinExistence type="predicted"/>
<evidence type="ECO:0000313" key="1">
    <source>
        <dbReference type="EMBL" id="OJI85185.1"/>
    </source>
</evidence>
<organism evidence="1 2">
    <name type="scientific">Aspergillus tubingensis (strain CBS 134.48)</name>
    <dbReference type="NCBI Taxonomy" id="767770"/>
    <lineage>
        <taxon>Eukaryota</taxon>
        <taxon>Fungi</taxon>
        <taxon>Dikarya</taxon>
        <taxon>Ascomycota</taxon>
        <taxon>Pezizomycotina</taxon>
        <taxon>Eurotiomycetes</taxon>
        <taxon>Eurotiomycetidae</taxon>
        <taxon>Eurotiales</taxon>
        <taxon>Aspergillaceae</taxon>
        <taxon>Aspergillus</taxon>
        <taxon>Aspergillus subgen. Circumdati</taxon>
    </lineage>
</organism>
<name>A0A1L9N7L9_ASPTC</name>
<dbReference type="Proteomes" id="UP000184304">
    <property type="component" value="Unassembled WGS sequence"/>
</dbReference>
<reference evidence="2" key="1">
    <citation type="journal article" date="2017" name="Genome Biol.">
        <title>Comparative genomics reveals high biological diversity and specific adaptations in the industrially and medically important fungal genus Aspergillus.</title>
        <authorList>
            <person name="de Vries R.P."/>
            <person name="Riley R."/>
            <person name="Wiebenga A."/>
            <person name="Aguilar-Osorio G."/>
            <person name="Amillis S."/>
            <person name="Uchima C.A."/>
            <person name="Anderluh G."/>
            <person name="Asadollahi M."/>
            <person name="Askin M."/>
            <person name="Barry K."/>
            <person name="Battaglia E."/>
            <person name="Bayram O."/>
            <person name="Benocci T."/>
            <person name="Braus-Stromeyer S.A."/>
            <person name="Caldana C."/>
            <person name="Canovas D."/>
            <person name="Cerqueira G.C."/>
            <person name="Chen F."/>
            <person name="Chen W."/>
            <person name="Choi C."/>
            <person name="Clum A."/>
            <person name="Dos Santos R.A."/>
            <person name="Damasio A.R."/>
            <person name="Diallinas G."/>
            <person name="Emri T."/>
            <person name="Fekete E."/>
            <person name="Flipphi M."/>
            <person name="Freyberg S."/>
            <person name="Gallo A."/>
            <person name="Gournas C."/>
            <person name="Habgood R."/>
            <person name="Hainaut M."/>
            <person name="Harispe M.L."/>
            <person name="Henrissat B."/>
            <person name="Hilden K.S."/>
            <person name="Hope R."/>
            <person name="Hossain A."/>
            <person name="Karabika E."/>
            <person name="Karaffa L."/>
            <person name="Karanyi Z."/>
            <person name="Krasevec N."/>
            <person name="Kuo A."/>
            <person name="Kusch H."/>
            <person name="LaButti K."/>
            <person name="Lagendijk E.L."/>
            <person name="Lapidus A."/>
            <person name="Levasseur A."/>
            <person name="Lindquist E."/>
            <person name="Lipzen A."/>
            <person name="Logrieco A.F."/>
            <person name="MacCabe A."/>
            <person name="Maekelae M.R."/>
            <person name="Malavazi I."/>
            <person name="Melin P."/>
            <person name="Meyer V."/>
            <person name="Mielnichuk N."/>
            <person name="Miskei M."/>
            <person name="Molnar A.P."/>
            <person name="Mule G."/>
            <person name="Ngan C.Y."/>
            <person name="Orejas M."/>
            <person name="Orosz E."/>
            <person name="Ouedraogo J.P."/>
            <person name="Overkamp K.M."/>
            <person name="Park H.-S."/>
            <person name="Perrone G."/>
            <person name="Piumi F."/>
            <person name="Punt P.J."/>
            <person name="Ram A.F."/>
            <person name="Ramon A."/>
            <person name="Rauscher S."/>
            <person name="Record E."/>
            <person name="Riano-Pachon D.M."/>
            <person name="Robert V."/>
            <person name="Roehrig J."/>
            <person name="Ruller R."/>
            <person name="Salamov A."/>
            <person name="Salih N.S."/>
            <person name="Samson R.A."/>
            <person name="Sandor E."/>
            <person name="Sanguinetti M."/>
            <person name="Schuetze T."/>
            <person name="Sepcic K."/>
            <person name="Shelest E."/>
            <person name="Sherlock G."/>
            <person name="Sophianopoulou V."/>
            <person name="Squina F.M."/>
            <person name="Sun H."/>
            <person name="Susca A."/>
            <person name="Todd R.B."/>
            <person name="Tsang A."/>
            <person name="Unkles S.E."/>
            <person name="van de Wiele N."/>
            <person name="van Rossen-Uffink D."/>
            <person name="Oliveira J.V."/>
            <person name="Vesth T.C."/>
            <person name="Visser J."/>
            <person name="Yu J.-H."/>
            <person name="Zhou M."/>
            <person name="Andersen M.R."/>
            <person name="Archer D.B."/>
            <person name="Baker S.E."/>
            <person name="Benoit I."/>
            <person name="Brakhage A.A."/>
            <person name="Braus G.H."/>
            <person name="Fischer R."/>
            <person name="Frisvad J.C."/>
            <person name="Goldman G.H."/>
            <person name="Houbraken J."/>
            <person name="Oakley B."/>
            <person name="Pocsi I."/>
            <person name="Scazzocchio C."/>
            <person name="Seiboth B."/>
            <person name="vanKuyk P.A."/>
            <person name="Wortman J."/>
            <person name="Dyer P.S."/>
            <person name="Grigoriev I.V."/>
        </authorList>
    </citation>
    <scope>NUCLEOTIDE SEQUENCE [LARGE SCALE GENOMIC DNA]</scope>
    <source>
        <strain evidence="2">CBS 134.48</strain>
    </source>
</reference>
<protein>
    <submittedName>
        <fullName evidence="1">Uncharacterized protein</fullName>
    </submittedName>
</protein>
<dbReference type="EMBL" id="KV878198">
    <property type="protein sequence ID" value="OJI85185.1"/>
    <property type="molecule type" value="Genomic_DNA"/>
</dbReference>
<accession>A0A1L9N7L9</accession>
<dbReference type="AlphaFoldDB" id="A0A1L9N7L9"/>
<sequence length="246" mass="26980">MDDLDLDKGTRLLCNTSVASCSIGVNKPGLKRHSFVSNIMDQKETSADGHDSCPVLSMVHSCTTRSILEVDLKVGACAPSSMGGLNIKLIQAKGLQLSHDRLPSLHPVALMIPPMPDRPVGATYSLWKRIPCWATVMPRSLRVHASQSPDSTIYQAQSHHFAHARRFLCIFSTFCWSCWPVGGLDSALKIALMGHSPHQSIHSGMDNETDAIHLRDVYSLYSCRSSPKSSAMKQWHGTCIQTMNGP</sequence>
<evidence type="ECO:0000313" key="2">
    <source>
        <dbReference type="Proteomes" id="UP000184304"/>
    </source>
</evidence>